<feature type="region of interest" description="Disordered" evidence="1">
    <location>
        <begin position="247"/>
        <end position="322"/>
    </location>
</feature>
<proteinExistence type="predicted"/>
<sequence length="489" mass="53276">MDRNEDEQYSDSAFAELINEIEEELHENEAQKKGVSQSSEAVTYQLASESSPVDEVLDTPELSTNQSRLDEFLKLQSGDSVSLDSHVDQEHSFLDIEPEAVDEIEQGAQDELAENEAPMSETEAGVEFDLEIEPEEADEIEQGAQDELAENEAPMSETEAGVEFDLEIEPEVVDDIEQGAQDELAENEAPMSETEAGVEFDLEIEPEVVDEIEQDAQYELTENEAPMPEAEGGVEFDLEIEPEVVDDIASEAQNAPSESASQENVGMDSGGNGHYAPFQAANGRSTHQSIPNNQYSPHLAGSNNGFAAQNGPSDFVGGGVTNRPASAKSGPGFFEAAANWLFSHASDGLAKTSNAILKSAMELNNQKLNKQSSVIDSFVGESLAKAEEKLSDLKTAIANGETHDEHVDSLVEQMDVFNRAGLEPSSLKPEHFEIFETITSSIESTLEDDESGLDPEAKEKLEELAKMIRELISTIFDKNSDSDIKMEDD</sequence>
<feature type="region of interest" description="Disordered" evidence="1">
    <location>
        <begin position="24"/>
        <end position="61"/>
    </location>
</feature>
<evidence type="ECO:0000313" key="2">
    <source>
        <dbReference type="EMBL" id="GGZ77335.1"/>
    </source>
</evidence>
<dbReference type="EMBL" id="BMZC01000014">
    <property type="protein sequence ID" value="GGZ77335.1"/>
    <property type="molecule type" value="Genomic_DNA"/>
</dbReference>
<dbReference type="AlphaFoldDB" id="A0A8H9IIN6"/>
<dbReference type="Proteomes" id="UP000622604">
    <property type="component" value="Unassembled WGS sequence"/>
</dbReference>
<organism evidence="2 3">
    <name type="scientific">Paraglaciecola chathamensis</name>
    <dbReference type="NCBI Taxonomy" id="368405"/>
    <lineage>
        <taxon>Bacteria</taxon>
        <taxon>Pseudomonadati</taxon>
        <taxon>Pseudomonadota</taxon>
        <taxon>Gammaproteobacteria</taxon>
        <taxon>Alteromonadales</taxon>
        <taxon>Alteromonadaceae</taxon>
        <taxon>Paraglaciecola</taxon>
    </lineage>
</organism>
<feature type="compositionally biased region" description="Polar residues" evidence="1">
    <location>
        <begin position="34"/>
        <end position="51"/>
    </location>
</feature>
<gene>
    <name evidence="2" type="ORF">GCM10011274_39260</name>
</gene>
<feature type="compositionally biased region" description="Polar residues" evidence="1">
    <location>
        <begin position="251"/>
        <end position="264"/>
    </location>
</feature>
<accession>A0A8H9IIN6</accession>
<dbReference type="RefSeq" id="WP_013755141.1">
    <property type="nucleotide sequence ID" value="NZ_BMZC01000014.1"/>
</dbReference>
<name>A0A8H9IIN6_9ALTE</name>
<feature type="compositionally biased region" description="Polar residues" evidence="1">
    <location>
        <begin position="282"/>
        <end position="312"/>
    </location>
</feature>
<feature type="region of interest" description="Disordered" evidence="1">
    <location>
        <begin position="104"/>
        <end position="196"/>
    </location>
</feature>
<feature type="compositionally biased region" description="Acidic residues" evidence="1">
    <location>
        <begin position="124"/>
        <end position="141"/>
    </location>
</feature>
<reference evidence="2" key="2">
    <citation type="submission" date="2020-09" db="EMBL/GenBank/DDBJ databases">
        <authorList>
            <person name="Sun Q."/>
            <person name="Kim S."/>
        </authorList>
    </citation>
    <scope>NUCLEOTIDE SEQUENCE</scope>
    <source>
        <strain evidence="2">KCTC 32337</strain>
    </source>
</reference>
<protein>
    <submittedName>
        <fullName evidence="2">Uncharacterized protein</fullName>
    </submittedName>
</protein>
<comment type="caution">
    <text evidence="2">The sequence shown here is derived from an EMBL/GenBank/DDBJ whole genome shotgun (WGS) entry which is preliminary data.</text>
</comment>
<evidence type="ECO:0000256" key="1">
    <source>
        <dbReference type="SAM" id="MobiDB-lite"/>
    </source>
</evidence>
<reference evidence="2" key="1">
    <citation type="journal article" date="2014" name="Int. J. Syst. Evol. Microbiol.">
        <title>Complete genome sequence of Corynebacterium casei LMG S-19264T (=DSM 44701T), isolated from a smear-ripened cheese.</title>
        <authorList>
            <consortium name="US DOE Joint Genome Institute (JGI-PGF)"/>
            <person name="Walter F."/>
            <person name="Albersmeier A."/>
            <person name="Kalinowski J."/>
            <person name="Ruckert C."/>
        </authorList>
    </citation>
    <scope>NUCLEOTIDE SEQUENCE</scope>
    <source>
        <strain evidence="2">KCTC 32337</strain>
    </source>
</reference>
<evidence type="ECO:0000313" key="3">
    <source>
        <dbReference type="Proteomes" id="UP000622604"/>
    </source>
</evidence>
<feature type="compositionally biased region" description="Acidic residues" evidence="1">
    <location>
        <begin position="160"/>
        <end position="177"/>
    </location>
</feature>